<dbReference type="InterPro" id="IPR011598">
    <property type="entry name" value="bHLH_dom"/>
</dbReference>
<feature type="compositionally biased region" description="Basic and acidic residues" evidence="6">
    <location>
        <begin position="222"/>
        <end position="232"/>
    </location>
</feature>
<dbReference type="PANTHER" id="PTHR45855">
    <property type="entry name" value="TRANSCRIPTION FACTOR PIF1-RELATED"/>
    <property type="match status" value="1"/>
</dbReference>
<evidence type="ECO:0000313" key="8">
    <source>
        <dbReference type="EMBL" id="WOH10418.1"/>
    </source>
</evidence>
<reference evidence="8" key="1">
    <citation type="journal article" date="2016" name="Nat. Genet.">
        <title>A high-quality carrot genome assembly provides new insights into carotenoid accumulation and asterid genome evolution.</title>
        <authorList>
            <person name="Iorizzo M."/>
            <person name="Ellison S."/>
            <person name="Senalik D."/>
            <person name="Zeng P."/>
            <person name="Satapoomin P."/>
            <person name="Huang J."/>
            <person name="Bowman M."/>
            <person name="Iovene M."/>
            <person name="Sanseverino W."/>
            <person name="Cavagnaro P."/>
            <person name="Yildiz M."/>
            <person name="Macko-Podgorni A."/>
            <person name="Moranska E."/>
            <person name="Grzebelus E."/>
            <person name="Grzebelus D."/>
            <person name="Ashrafi H."/>
            <person name="Zheng Z."/>
            <person name="Cheng S."/>
            <person name="Spooner D."/>
            <person name="Van Deynze A."/>
            <person name="Simon P."/>
        </authorList>
    </citation>
    <scope>NUCLEOTIDE SEQUENCE</scope>
    <source>
        <tissue evidence="8">Leaf</tissue>
    </source>
</reference>
<accession>A0AAF1BA76</accession>
<evidence type="ECO:0000256" key="6">
    <source>
        <dbReference type="SAM" id="MobiDB-lite"/>
    </source>
</evidence>
<evidence type="ECO:0000256" key="2">
    <source>
        <dbReference type="ARBA" id="ARBA00023015"/>
    </source>
</evidence>
<dbReference type="Gene3D" id="4.10.280.10">
    <property type="entry name" value="Helix-loop-helix DNA-binding domain"/>
    <property type="match status" value="1"/>
</dbReference>
<keyword evidence="9" id="KW-1185">Reference proteome</keyword>
<dbReference type="GO" id="GO:0005634">
    <property type="term" value="C:nucleus"/>
    <property type="evidence" value="ECO:0007669"/>
    <property type="project" value="UniProtKB-SubCell"/>
</dbReference>
<dbReference type="AlphaFoldDB" id="A0AAF1BA76"/>
<dbReference type="InterPro" id="IPR047265">
    <property type="entry name" value="PIF1-like_bHLH"/>
</dbReference>
<keyword evidence="4" id="KW-0804">Transcription</keyword>
<dbReference type="Proteomes" id="UP000077755">
    <property type="component" value="Chromosome 7"/>
</dbReference>
<evidence type="ECO:0000256" key="5">
    <source>
        <dbReference type="ARBA" id="ARBA00023242"/>
    </source>
</evidence>
<dbReference type="GO" id="GO:0046983">
    <property type="term" value="F:protein dimerization activity"/>
    <property type="evidence" value="ECO:0007669"/>
    <property type="project" value="InterPro"/>
</dbReference>
<protein>
    <recommendedName>
        <fullName evidence="7">BHLH domain-containing protein</fullName>
    </recommendedName>
</protein>
<name>A0AAF1BA76_DAUCS</name>
<gene>
    <name evidence="8" type="ORF">DCAR_0729887</name>
</gene>
<reference evidence="8" key="2">
    <citation type="submission" date="2022-03" db="EMBL/GenBank/DDBJ databases">
        <title>Draft title - Genomic analysis of global carrot germplasm unveils the trajectory of domestication and the origin of high carotenoid orange carrot.</title>
        <authorList>
            <person name="Iorizzo M."/>
            <person name="Ellison S."/>
            <person name="Senalik D."/>
            <person name="Macko-Podgorni A."/>
            <person name="Grzebelus D."/>
            <person name="Bostan H."/>
            <person name="Rolling W."/>
            <person name="Curaba J."/>
            <person name="Simon P."/>
        </authorList>
    </citation>
    <scope>NUCLEOTIDE SEQUENCE</scope>
    <source>
        <tissue evidence="8">Leaf</tissue>
    </source>
</reference>
<dbReference type="SUPFAM" id="SSF47459">
    <property type="entry name" value="HLH, helix-loop-helix DNA-binding domain"/>
    <property type="match status" value="1"/>
</dbReference>
<evidence type="ECO:0000256" key="4">
    <source>
        <dbReference type="ARBA" id="ARBA00023163"/>
    </source>
</evidence>
<keyword evidence="3" id="KW-0238">DNA-binding</keyword>
<sequence length="422" mass="47307">MVYDKIKRKKLTKGCFKSRSNYDITELGWENGQPLMHEHVGILPAVPDSKTTWDRTDDTLESIVHQATYPNVNLPEFDHHLNQNHQLTNKNSIVTPSTRIWGENSNHVEMSPPVYTKKRVQSSEHSDQCRGMNNLTISHQNHADKRPCGSGNATFAKNNDATMMTWASLESPRSMRSKTKPVDEDSACHAGSEIPDEEPVNKGETAPSHSSKRSRVAAVHNQSERKRRDRINQKMKTLQRLVPNANKTDKASMLDEVIEHLKQLQAQVQMMSSRNIPHMMMPLGMQQQLQMSLLARMGMGAAPGLNFGSMLDMTNIARTASQPHPSLIHPNSATTAVTPTFIPPQFMFPPMISRQVQSQANMVQEATGTNPVPFSDPYRALLTQSMNMELNNKMAAAVYQQQLNQAAQTTNGTSNPKHVQRE</sequence>
<evidence type="ECO:0000256" key="3">
    <source>
        <dbReference type="ARBA" id="ARBA00023125"/>
    </source>
</evidence>
<feature type="region of interest" description="Disordered" evidence="6">
    <location>
        <begin position="170"/>
        <end position="234"/>
    </location>
</feature>
<organism evidence="8 9">
    <name type="scientific">Daucus carota subsp. sativus</name>
    <name type="common">Carrot</name>
    <dbReference type="NCBI Taxonomy" id="79200"/>
    <lineage>
        <taxon>Eukaryota</taxon>
        <taxon>Viridiplantae</taxon>
        <taxon>Streptophyta</taxon>
        <taxon>Embryophyta</taxon>
        <taxon>Tracheophyta</taxon>
        <taxon>Spermatophyta</taxon>
        <taxon>Magnoliopsida</taxon>
        <taxon>eudicotyledons</taxon>
        <taxon>Gunneridae</taxon>
        <taxon>Pentapetalae</taxon>
        <taxon>asterids</taxon>
        <taxon>campanulids</taxon>
        <taxon>Apiales</taxon>
        <taxon>Apiaceae</taxon>
        <taxon>Apioideae</taxon>
        <taxon>Scandiceae</taxon>
        <taxon>Daucinae</taxon>
        <taxon>Daucus</taxon>
        <taxon>Daucus sect. Daucus</taxon>
    </lineage>
</organism>
<dbReference type="GO" id="GO:0003677">
    <property type="term" value="F:DNA binding"/>
    <property type="evidence" value="ECO:0007669"/>
    <property type="project" value="UniProtKB-KW"/>
</dbReference>
<dbReference type="EMBL" id="CP093349">
    <property type="protein sequence ID" value="WOH10418.1"/>
    <property type="molecule type" value="Genomic_DNA"/>
</dbReference>
<dbReference type="InterPro" id="IPR031066">
    <property type="entry name" value="bHLH_ALC-like_plant"/>
</dbReference>
<dbReference type="CDD" id="cd11445">
    <property type="entry name" value="bHLH_AtPIF_like"/>
    <property type="match status" value="1"/>
</dbReference>
<dbReference type="PANTHER" id="PTHR45855:SF12">
    <property type="entry name" value="TRANSCRIPTION FACTOR PIF7-LIKE ISOFORM X1"/>
    <property type="match status" value="1"/>
</dbReference>
<keyword evidence="5" id="KW-0539">Nucleus</keyword>
<proteinExistence type="predicted"/>
<comment type="subcellular location">
    <subcellularLocation>
        <location evidence="1">Nucleus</location>
    </subcellularLocation>
</comment>
<keyword evidence="2" id="KW-0805">Transcription regulation</keyword>
<dbReference type="InterPro" id="IPR036638">
    <property type="entry name" value="HLH_DNA-bd_sf"/>
</dbReference>
<evidence type="ECO:0000313" key="9">
    <source>
        <dbReference type="Proteomes" id="UP000077755"/>
    </source>
</evidence>
<evidence type="ECO:0000256" key="1">
    <source>
        <dbReference type="ARBA" id="ARBA00004123"/>
    </source>
</evidence>
<evidence type="ECO:0000259" key="7">
    <source>
        <dbReference type="PROSITE" id="PS50888"/>
    </source>
</evidence>
<dbReference type="SMART" id="SM00353">
    <property type="entry name" value="HLH"/>
    <property type="match status" value="1"/>
</dbReference>
<dbReference type="PROSITE" id="PS50888">
    <property type="entry name" value="BHLH"/>
    <property type="match status" value="1"/>
</dbReference>
<dbReference type="Pfam" id="PF00010">
    <property type="entry name" value="HLH"/>
    <property type="match status" value="1"/>
</dbReference>
<feature type="domain" description="BHLH" evidence="7">
    <location>
        <begin position="215"/>
        <end position="264"/>
    </location>
</feature>